<accession>A0A0W0WUG3</accession>
<dbReference type="OrthoDB" id="7068699at2"/>
<dbReference type="EMBL" id="LNYO01000013">
    <property type="protein sequence ID" value="KTD35959.1"/>
    <property type="molecule type" value="Genomic_DNA"/>
</dbReference>
<feature type="region of interest" description="Disordered" evidence="1">
    <location>
        <begin position="73"/>
        <end position="93"/>
    </location>
</feature>
<comment type="caution">
    <text evidence="2">The sequence shown here is derived from an EMBL/GenBank/DDBJ whole genome shotgun (WGS) entry which is preliminary data.</text>
</comment>
<dbReference type="PATRIC" id="fig|45070.6.peg.999"/>
<dbReference type="STRING" id="45070.Lnau_0943"/>
<protein>
    <submittedName>
        <fullName evidence="2">Uncharacterized protein</fullName>
    </submittedName>
</protein>
<sequence length="93" mass="10148">MKNSTHETISATELVRHLSAMIDKVRISGRSLYITKGVQTIAELSPPPRSGFPIKNLASFIKTLPSLGEEAQGMSQDIKSIKNGAKLPESPWD</sequence>
<keyword evidence="3" id="KW-1185">Reference proteome</keyword>
<proteinExistence type="predicted"/>
<dbReference type="RefSeq" id="WP_058503989.1">
    <property type="nucleotide sequence ID" value="NZ_CAAAIF010000001.1"/>
</dbReference>
<evidence type="ECO:0000313" key="3">
    <source>
        <dbReference type="Proteomes" id="UP000054725"/>
    </source>
</evidence>
<evidence type="ECO:0000256" key="1">
    <source>
        <dbReference type="SAM" id="MobiDB-lite"/>
    </source>
</evidence>
<organism evidence="2 3">
    <name type="scientific">Legionella nautarum</name>
    <dbReference type="NCBI Taxonomy" id="45070"/>
    <lineage>
        <taxon>Bacteria</taxon>
        <taxon>Pseudomonadati</taxon>
        <taxon>Pseudomonadota</taxon>
        <taxon>Gammaproteobacteria</taxon>
        <taxon>Legionellales</taxon>
        <taxon>Legionellaceae</taxon>
        <taxon>Legionella</taxon>
    </lineage>
</organism>
<evidence type="ECO:0000313" key="2">
    <source>
        <dbReference type="EMBL" id="KTD35959.1"/>
    </source>
</evidence>
<reference evidence="2 3" key="1">
    <citation type="submission" date="2015-11" db="EMBL/GenBank/DDBJ databases">
        <title>Genomic analysis of 38 Legionella species identifies large and diverse effector repertoires.</title>
        <authorList>
            <person name="Burstein D."/>
            <person name="Amaro F."/>
            <person name="Zusman T."/>
            <person name="Lifshitz Z."/>
            <person name="Cohen O."/>
            <person name="Gilbert J.A."/>
            <person name="Pupko T."/>
            <person name="Shuman H.A."/>
            <person name="Segal G."/>
        </authorList>
    </citation>
    <scope>NUCLEOTIDE SEQUENCE [LARGE SCALE GENOMIC DNA]</scope>
    <source>
        <strain evidence="2 3">ATCC 49506</strain>
    </source>
</reference>
<gene>
    <name evidence="2" type="ORF">Lnau_0943</name>
</gene>
<dbReference type="Proteomes" id="UP000054725">
    <property type="component" value="Unassembled WGS sequence"/>
</dbReference>
<dbReference type="AlphaFoldDB" id="A0A0W0WUG3"/>
<name>A0A0W0WUG3_9GAMM</name>